<proteinExistence type="predicted"/>
<sequence length="92" mass="10882">MVSTPRMRHNVSSLILGNVQSFWNHEMLQENQIKAIVSLADDRWVWWNSISRRAVLEHHPGSVQTRQHKTFLSIKVMPANLSTKWHPRFFPH</sequence>
<accession>K9FSL2</accession>
<protein>
    <submittedName>
        <fullName evidence="1">Uncharacterized protein</fullName>
    </submittedName>
</protein>
<comment type="caution">
    <text evidence="1">The sequence shown here is derived from an EMBL/GenBank/DDBJ whole genome shotgun (WGS) entry which is preliminary data.</text>
</comment>
<dbReference type="AlphaFoldDB" id="K9FSL2"/>
<dbReference type="Proteomes" id="UP000009886">
    <property type="component" value="Unassembled WGS sequence"/>
</dbReference>
<dbReference type="OrthoDB" id="10252009at2759"/>
<dbReference type="EMBL" id="AKCU01000560">
    <property type="protein sequence ID" value="EKV04056.1"/>
    <property type="molecule type" value="Genomic_DNA"/>
</dbReference>
<dbReference type="KEGG" id="pdp:PDIP_89150"/>
<evidence type="ECO:0000313" key="1">
    <source>
        <dbReference type="EMBL" id="EKV04056.1"/>
    </source>
</evidence>
<dbReference type="HOGENOM" id="CLU_2413976_0_0_1"/>
<evidence type="ECO:0000313" key="2">
    <source>
        <dbReference type="Proteomes" id="UP000009886"/>
    </source>
</evidence>
<organism evidence="1 2">
    <name type="scientific">Penicillium digitatum (strain Pd1 / CECT 20795)</name>
    <name type="common">Green mold</name>
    <dbReference type="NCBI Taxonomy" id="1170230"/>
    <lineage>
        <taxon>Eukaryota</taxon>
        <taxon>Fungi</taxon>
        <taxon>Dikarya</taxon>
        <taxon>Ascomycota</taxon>
        <taxon>Pezizomycotina</taxon>
        <taxon>Eurotiomycetes</taxon>
        <taxon>Eurotiomycetidae</taxon>
        <taxon>Eurotiales</taxon>
        <taxon>Aspergillaceae</taxon>
        <taxon>Penicillium</taxon>
    </lineage>
</organism>
<name>K9FSL2_PEND1</name>
<gene>
    <name evidence="1" type="ORF">PDIP_89150</name>
</gene>
<dbReference type="VEuPathDB" id="FungiDB:PDIP_89150"/>
<reference evidence="2" key="1">
    <citation type="journal article" date="2012" name="BMC Genomics">
        <title>Genome sequence of the necrotrophic fungus Penicillium digitatum, the main postharvest pathogen of citrus.</title>
        <authorList>
            <person name="Marcet-Houben M."/>
            <person name="Ballester A.-R."/>
            <person name="de la Fuente B."/>
            <person name="Harries E."/>
            <person name="Marcos J.F."/>
            <person name="Gonzalez-Candelas L."/>
            <person name="Gabaldon T."/>
        </authorList>
    </citation>
    <scope>NUCLEOTIDE SEQUENCE [LARGE SCALE GENOMIC DNA]</scope>
    <source>
        <strain evidence="2">Pd1 / CECT 20795</strain>
    </source>
</reference>